<comment type="caution">
    <text evidence="2">The sequence shown here is derived from an EMBL/GenBank/DDBJ whole genome shotgun (WGS) entry which is preliminary data.</text>
</comment>
<dbReference type="EMBL" id="JACWUS010000005">
    <property type="protein sequence ID" value="MBD2829871.1"/>
    <property type="molecule type" value="Genomic_DNA"/>
</dbReference>
<gene>
    <name evidence="2" type="ORF">ID875_21115</name>
</gene>
<accession>A0A927BNG8</accession>
<organism evidence="2">
    <name type="scientific">Streptomyces globisporus</name>
    <dbReference type="NCBI Taxonomy" id="1908"/>
    <lineage>
        <taxon>Bacteria</taxon>
        <taxon>Bacillati</taxon>
        <taxon>Actinomycetota</taxon>
        <taxon>Actinomycetes</taxon>
        <taxon>Kitasatosporales</taxon>
        <taxon>Streptomycetaceae</taxon>
        <taxon>Streptomyces</taxon>
    </lineage>
</organism>
<protein>
    <submittedName>
        <fullName evidence="2">Uncharacterized protein</fullName>
    </submittedName>
</protein>
<reference evidence="2" key="1">
    <citation type="journal article" date="2020" name="PLoS ONE">
        <title>Isolation and characterization of Streptomyces bacteriophages and Streptomyces strains encoding biosynthetic arsenals: Streptomyces strains and phages for antibiotic discovery.</title>
        <authorList>
            <person name="Montano E.T."/>
            <person name="Nideffer J.F."/>
            <person name="Brumage L."/>
            <person name="Erb M."/>
            <person name="Derman A.I."/>
            <person name="Davis J.P."/>
            <person name="Estrada E."/>
            <person name="Fu S."/>
            <person name="Le D."/>
            <person name="Vuppala A."/>
            <person name="Tran C."/>
            <person name="Luterstein E."/>
            <person name="Lakkaraju S."/>
            <person name="Panchagnula S."/>
            <person name="Ren C."/>
            <person name="Doan J."/>
            <person name="Tran S."/>
            <person name="Soriano J."/>
            <person name="Fujita Y."/>
            <person name="Gutala P."/>
            <person name="Fujii Q."/>
            <person name="Lee M."/>
            <person name="Bui A."/>
            <person name="Villarreal C."/>
            <person name="Shing S.R."/>
            <person name="Kim S."/>
            <person name="Freeman D."/>
            <person name="Racha V."/>
            <person name="Ho A."/>
            <person name="Kumar P."/>
            <person name="Falah K."/>
            <person name="Dawson T."/>
            <person name="Enustun E."/>
            <person name="Prichard A."/>
            <person name="Gomez A."/>
            <person name="Khanna K."/>
            <person name="Trigg S."/>
            <person name="Fernandez L."/>
            <person name="Pogliano K."/>
            <person name="Pogliano J."/>
        </authorList>
    </citation>
    <scope>NUCLEOTIDE SEQUENCE</scope>
    <source>
        <strain evidence="2">QF2</strain>
    </source>
</reference>
<dbReference type="AlphaFoldDB" id="A0A927BNG8"/>
<name>A0A927BNG8_STRGL</name>
<evidence type="ECO:0000313" key="2">
    <source>
        <dbReference type="EMBL" id="MBD2829871.1"/>
    </source>
</evidence>
<sequence length="106" mass="10927">MDFLEEQEEGAGRAVLLGREPGFADYGVRQVGQRGLAGLAVGFEVLDQVGDAGRREVRERGVGRLGAGRGLLVRLGGGSCAAVRSASRSASASVARSCAASNRPIQ</sequence>
<proteinExistence type="predicted"/>
<evidence type="ECO:0000256" key="1">
    <source>
        <dbReference type="SAM" id="MobiDB-lite"/>
    </source>
</evidence>
<feature type="region of interest" description="Disordered" evidence="1">
    <location>
        <begin position="87"/>
        <end position="106"/>
    </location>
</feature>